<dbReference type="EMBL" id="MGJA01000003">
    <property type="protein sequence ID" value="OGM98177.1"/>
    <property type="molecule type" value="Genomic_DNA"/>
</dbReference>
<dbReference type="InterPro" id="IPR029044">
    <property type="entry name" value="Nucleotide-diphossugar_trans"/>
</dbReference>
<dbReference type="AlphaFoldDB" id="A0A1F8EC62"/>
<dbReference type="Pfam" id="PF00535">
    <property type="entry name" value="Glycos_transf_2"/>
    <property type="match status" value="1"/>
</dbReference>
<evidence type="ECO:0000259" key="1">
    <source>
        <dbReference type="Pfam" id="PF00535"/>
    </source>
</evidence>
<proteinExistence type="predicted"/>
<protein>
    <recommendedName>
        <fullName evidence="1">Glycosyltransferase 2-like domain-containing protein</fullName>
    </recommendedName>
</protein>
<dbReference type="Proteomes" id="UP000178520">
    <property type="component" value="Unassembled WGS sequence"/>
</dbReference>
<organism evidence="2 3">
    <name type="scientific">Candidatus Yanofskybacteria bacterium RIFCSPHIGHO2_01_FULL_41_21</name>
    <dbReference type="NCBI Taxonomy" id="1802660"/>
    <lineage>
        <taxon>Bacteria</taxon>
        <taxon>Candidatus Yanofskyibacteriota</taxon>
    </lineage>
</organism>
<dbReference type="CDD" id="cd04179">
    <property type="entry name" value="DPM_DPG-synthase_like"/>
    <property type="match status" value="1"/>
</dbReference>
<comment type="caution">
    <text evidence="2">The sequence shown here is derived from an EMBL/GenBank/DDBJ whole genome shotgun (WGS) entry which is preliminary data.</text>
</comment>
<sequence>MKISIIIPAYNEKNTILGILEAVENVQLPGIEKEIIVIDDGSTDGTRDLLKGFSEKHTIVFHEKNKGKGGALRTGFARATGDYIIIQDADLEYDPNDYRVLAEPIQAGKADVVFGSRRLDSEKNRYAYERYRLGGMLVGALVNIFSGIRLHDVLSMSKIFPRSALSKINLRSGGFEMDIELNIKLVLAGYRIAEVPISYQARTIQAGKKVRPSDAIKILKVAIQSRWQKLSA</sequence>
<reference evidence="2 3" key="1">
    <citation type="journal article" date="2016" name="Nat. Commun.">
        <title>Thousands of microbial genomes shed light on interconnected biogeochemical processes in an aquifer system.</title>
        <authorList>
            <person name="Anantharaman K."/>
            <person name="Brown C.T."/>
            <person name="Hug L.A."/>
            <person name="Sharon I."/>
            <person name="Castelle C.J."/>
            <person name="Probst A.J."/>
            <person name="Thomas B.C."/>
            <person name="Singh A."/>
            <person name="Wilkins M.J."/>
            <person name="Karaoz U."/>
            <person name="Brodie E.L."/>
            <person name="Williams K.H."/>
            <person name="Hubbard S.S."/>
            <person name="Banfield J.F."/>
        </authorList>
    </citation>
    <scope>NUCLEOTIDE SEQUENCE [LARGE SCALE GENOMIC DNA]</scope>
</reference>
<dbReference type="STRING" id="1802660.A2735_00515"/>
<dbReference type="PANTHER" id="PTHR48090">
    <property type="entry name" value="UNDECAPRENYL-PHOSPHATE 4-DEOXY-4-FORMAMIDO-L-ARABINOSE TRANSFERASE-RELATED"/>
    <property type="match status" value="1"/>
</dbReference>
<gene>
    <name evidence="2" type="ORF">A2735_00515</name>
</gene>
<evidence type="ECO:0000313" key="3">
    <source>
        <dbReference type="Proteomes" id="UP000178520"/>
    </source>
</evidence>
<dbReference type="Gene3D" id="3.90.550.10">
    <property type="entry name" value="Spore Coat Polysaccharide Biosynthesis Protein SpsA, Chain A"/>
    <property type="match status" value="1"/>
</dbReference>
<dbReference type="InterPro" id="IPR050256">
    <property type="entry name" value="Glycosyltransferase_2"/>
</dbReference>
<dbReference type="PANTHER" id="PTHR48090:SF7">
    <property type="entry name" value="RFBJ PROTEIN"/>
    <property type="match status" value="1"/>
</dbReference>
<accession>A0A1F8EC62</accession>
<feature type="domain" description="Glycosyltransferase 2-like" evidence="1">
    <location>
        <begin position="4"/>
        <end position="165"/>
    </location>
</feature>
<name>A0A1F8EC62_9BACT</name>
<dbReference type="InterPro" id="IPR001173">
    <property type="entry name" value="Glyco_trans_2-like"/>
</dbReference>
<dbReference type="SUPFAM" id="SSF53448">
    <property type="entry name" value="Nucleotide-diphospho-sugar transferases"/>
    <property type="match status" value="1"/>
</dbReference>
<evidence type="ECO:0000313" key="2">
    <source>
        <dbReference type="EMBL" id="OGM98177.1"/>
    </source>
</evidence>